<proteinExistence type="predicted"/>
<organism evidence="1 2">
    <name type="scientific">Trifolium medium</name>
    <dbReference type="NCBI Taxonomy" id="97028"/>
    <lineage>
        <taxon>Eukaryota</taxon>
        <taxon>Viridiplantae</taxon>
        <taxon>Streptophyta</taxon>
        <taxon>Embryophyta</taxon>
        <taxon>Tracheophyta</taxon>
        <taxon>Spermatophyta</taxon>
        <taxon>Magnoliopsida</taxon>
        <taxon>eudicotyledons</taxon>
        <taxon>Gunneridae</taxon>
        <taxon>Pentapetalae</taxon>
        <taxon>rosids</taxon>
        <taxon>fabids</taxon>
        <taxon>Fabales</taxon>
        <taxon>Fabaceae</taxon>
        <taxon>Papilionoideae</taxon>
        <taxon>50 kb inversion clade</taxon>
        <taxon>NPAAA clade</taxon>
        <taxon>Hologalegina</taxon>
        <taxon>IRL clade</taxon>
        <taxon>Trifolieae</taxon>
        <taxon>Trifolium</taxon>
    </lineage>
</organism>
<accession>A0A392V854</accession>
<evidence type="ECO:0000313" key="2">
    <source>
        <dbReference type="Proteomes" id="UP000265520"/>
    </source>
</evidence>
<protein>
    <submittedName>
        <fullName evidence="1">Uncharacterized protein</fullName>
    </submittedName>
</protein>
<sequence>MKDMAPDDALKKLLARLGVFEATAADQERALQLEQADNE</sequence>
<dbReference type="EMBL" id="LXQA011056748">
    <property type="protein sequence ID" value="MCI83015.1"/>
    <property type="molecule type" value="Genomic_DNA"/>
</dbReference>
<name>A0A392V854_9FABA</name>
<keyword evidence="2" id="KW-1185">Reference proteome</keyword>
<comment type="caution">
    <text evidence="1">The sequence shown here is derived from an EMBL/GenBank/DDBJ whole genome shotgun (WGS) entry which is preliminary data.</text>
</comment>
<dbReference type="AlphaFoldDB" id="A0A392V854"/>
<evidence type="ECO:0000313" key="1">
    <source>
        <dbReference type="EMBL" id="MCI83015.1"/>
    </source>
</evidence>
<dbReference type="Proteomes" id="UP000265520">
    <property type="component" value="Unassembled WGS sequence"/>
</dbReference>
<reference evidence="1 2" key="1">
    <citation type="journal article" date="2018" name="Front. Plant Sci.">
        <title>Red Clover (Trifolium pratense) and Zigzag Clover (T. medium) - A Picture of Genomic Similarities and Differences.</title>
        <authorList>
            <person name="Dluhosova J."/>
            <person name="Istvanek J."/>
            <person name="Nedelnik J."/>
            <person name="Repkova J."/>
        </authorList>
    </citation>
    <scope>NUCLEOTIDE SEQUENCE [LARGE SCALE GENOMIC DNA]</scope>
    <source>
        <strain evidence="2">cv. 10/8</strain>
        <tissue evidence="1">Leaf</tissue>
    </source>
</reference>